<dbReference type="Proteomes" id="UP000070544">
    <property type="component" value="Unassembled WGS sequence"/>
</dbReference>
<dbReference type="InterPro" id="IPR036770">
    <property type="entry name" value="Ankyrin_rpt-contain_sf"/>
</dbReference>
<keyword evidence="1" id="KW-0175">Coiled coil</keyword>
<evidence type="ECO:0000313" key="4">
    <source>
        <dbReference type="Proteomes" id="UP000070544"/>
    </source>
</evidence>
<dbReference type="AlphaFoldDB" id="A0A139ARA9"/>
<keyword evidence="4" id="KW-1185">Reference proteome</keyword>
<feature type="region of interest" description="Disordered" evidence="2">
    <location>
        <begin position="534"/>
        <end position="573"/>
    </location>
</feature>
<dbReference type="SUPFAM" id="SSF48403">
    <property type="entry name" value="Ankyrin repeat"/>
    <property type="match status" value="1"/>
</dbReference>
<organism evidence="3 4">
    <name type="scientific">Gonapodya prolifera (strain JEL478)</name>
    <name type="common">Monoblepharis prolifera</name>
    <dbReference type="NCBI Taxonomy" id="1344416"/>
    <lineage>
        <taxon>Eukaryota</taxon>
        <taxon>Fungi</taxon>
        <taxon>Fungi incertae sedis</taxon>
        <taxon>Chytridiomycota</taxon>
        <taxon>Chytridiomycota incertae sedis</taxon>
        <taxon>Monoblepharidomycetes</taxon>
        <taxon>Monoblepharidales</taxon>
        <taxon>Gonapodyaceae</taxon>
        <taxon>Gonapodya</taxon>
    </lineage>
</organism>
<evidence type="ECO:0000256" key="2">
    <source>
        <dbReference type="SAM" id="MobiDB-lite"/>
    </source>
</evidence>
<evidence type="ECO:0008006" key="5">
    <source>
        <dbReference type="Google" id="ProtNLM"/>
    </source>
</evidence>
<reference evidence="3 4" key="1">
    <citation type="journal article" date="2015" name="Genome Biol. Evol.">
        <title>Phylogenomic analyses indicate that early fungi evolved digesting cell walls of algal ancestors of land plants.</title>
        <authorList>
            <person name="Chang Y."/>
            <person name="Wang S."/>
            <person name="Sekimoto S."/>
            <person name="Aerts A.L."/>
            <person name="Choi C."/>
            <person name="Clum A."/>
            <person name="LaButti K.M."/>
            <person name="Lindquist E.A."/>
            <person name="Yee Ngan C."/>
            <person name="Ohm R.A."/>
            <person name="Salamov A.A."/>
            <person name="Grigoriev I.V."/>
            <person name="Spatafora J.W."/>
            <person name="Berbee M.L."/>
        </authorList>
    </citation>
    <scope>NUCLEOTIDE SEQUENCE [LARGE SCALE GENOMIC DNA]</scope>
    <source>
        <strain evidence="3 4">JEL478</strain>
    </source>
</reference>
<gene>
    <name evidence="3" type="ORF">M427DRAFT_152754</name>
</gene>
<evidence type="ECO:0000256" key="1">
    <source>
        <dbReference type="SAM" id="Coils"/>
    </source>
</evidence>
<dbReference type="EMBL" id="KQ965739">
    <property type="protein sequence ID" value="KXS19287.1"/>
    <property type="molecule type" value="Genomic_DNA"/>
</dbReference>
<dbReference type="Gene3D" id="1.25.40.20">
    <property type="entry name" value="Ankyrin repeat-containing domain"/>
    <property type="match status" value="1"/>
</dbReference>
<feature type="region of interest" description="Disordered" evidence="2">
    <location>
        <begin position="446"/>
        <end position="494"/>
    </location>
</feature>
<feature type="compositionally biased region" description="Pro residues" evidence="2">
    <location>
        <begin position="553"/>
        <end position="563"/>
    </location>
</feature>
<evidence type="ECO:0000313" key="3">
    <source>
        <dbReference type="EMBL" id="KXS19287.1"/>
    </source>
</evidence>
<feature type="coiled-coil region" evidence="1">
    <location>
        <begin position="236"/>
        <end position="279"/>
    </location>
</feature>
<proteinExistence type="predicted"/>
<accession>A0A139ARA9</accession>
<feature type="compositionally biased region" description="Basic and acidic residues" evidence="2">
    <location>
        <begin position="484"/>
        <end position="494"/>
    </location>
</feature>
<protein>
    <recommendedName>
        <fullName evidence="5">Ankyrin</fullName>
    </recommendedName>
</protein>
<name>A0A139ARA9_GONPJ</name>
<dbReference type="OrthoDB" id="10581726at2759"/>
<feature type="region of interest" description="Disordered" evidence="2">
    <location>
        <begin position="367"/>
        <end position="431"/>
    </location>
</feature>
<sequence length="573" mass="63717">MADDPNSKLIDGLENGDLELVENALQAGADPNVCKRVSLCVRLGTLRRTDTEMGEPAIVLAILSTRGDVVRCLIEAGCDINRPIEWRVAQFWESWTQAEWERDRWCEQQSTFATALDFALSAGTWEFSLHGSHVVLNQPSSAEQVSNVFYLTPTLEIVRLLLQSGAHVSNRTYELARDLKVGKDSFGQECTPMPEILELLEAHTMHALRTPSPVSTRLNGTAQTLQNEYSVAKLTAALSEQQRISAEQARANAEQREQIAELLHQMGQLQQTSESLQKTIHSQVLCRQLDYIKELVAKTAVLEVDLRHRSDRVAELESLNLELSGKVAELEISLEHQQQSNARHMVLSSTARASLSPVELIREMGEASETLSATSPRRIIRGSPEPSFHRGRSPRAVAKSPIPTIRLPEVPSSDGPSHSYTRRDTLSSTYESRDSSQFFSFDANHGQILRSPSHGPSPSKRPLRPRIPRIRREPTFDSTSVLEADTKSRATDVHPEEEEWVIAFTMTYGFWPTSQIKHASPPQPKLEIACGRSRRTSGPLVRSMTANANQSLPSPPPTEPPTPERANSLVTGE</sequence>